<keyword evidence="7 11" id="KW-0653">Protein transport</keyword>
<name>G2DDC6_9GAMM</name>
<evidence type="ECO:0000256" key="8">
    <source>
        <dbReference type="ARBA" id="ARBA00022989"/>
    </source>
</evidence>
<evidence type="ECO:0000313" key="12">
    <source>
        <dbReference type="EMBL" id="EGV51385.1"/>
    </source>
</evidence>
<keyword evidence="6 11" id="KW-0812">Transmembrane</keyword>
<evidence type="ECO:0000313" key="13">
    <source>
        <dbReference type="Proteomes" id="UP000004491"/>
    </source>
</evidence>
<proteinExistence type="inferred from homology"/>
<accession>G2DDC6</accession>
<dbReference type="GO" id="GO:0065002">
    <property type="term" value="P:intracellular protein transmembrane transport"/>
    <property type="evidence" value="ECO:0007669"/>
    <property type="project" value="TreeGrafter"/>
</dbReference>
<organism evidence="12 13">
    <name type="scientific">endosymbiont of Riftia pachyptila</name>
    <name type="common">vent Ph05</name>
    <dbReference type="NCBI Taxonomy" id="1048808"/>
    <lineage>
        <taxon>Bacteria</taxon>
        <taxon>Pseudomonadati</taxon>
        <taxon>Pseudomonadota</taxon>
        <taxon>Gammaproteobacteria</taxon>
        <taxon>sulfur-oxidizing symbionts</taxon>
    </lineage>
</organism>
<comment type="subcellular location">
    <subcellularLocation>
        <location evidence="1 11">Cell membrane</location>
        <topology evidence="1 11">Multi-pass membrane protein</topology>
    </subcellularLocation>
</comment>
<dbReference type="Pfam" id="PF03840">
    <property type="entry name" value="SecG"/>
    <property type="match status" value="1"/>
</dbReference>
<gene>
    <name evidence="12" type="primary">secG</name>
    <name evidence="12" type="ORF">Rifp1Sym_bl00190</name>
</gene>
<evidence type="ECO:0000256" key="4">
    <source>
        <dbReference type="ARBA" id="ARBA00022448"/>
    </source>
</evidence>
<evidence type="ECO:0000256" key="7">
    <source>
        <dbReference type="ARBA" id="ARBA00022927"/>
    </source>
</evidence>
<keyword evidence="4 11" id="KW-0813">Transport</keyword>
<evidence type="ECO:0000256" key="1">
    <source>
        <dbReference type="ARBA" id="ARBA00004651"/>
    </source>
</evidence>
<evidence type="ECO:0000256" key="6">
    <source>
        <dbReference type="ARBA" id="ARBA00022692"/>
    </source>
</evidence>
<dbReference type="InterPro" id="IPR004692">
    <property type="entry name" value="SecG"/>
</dbReference>
<keyword evidence="10 11" id="KW-0472">Membrane</keyword>
<dbReference type="PRINTS" id="PR01651">
    <property type="entry name" value="SECGEXPORT"/>
</dbReference>
<evidence type="ECO:0000256" key="2">
    <source>
        <dbReference type="ARBA" id="ARBA00008445"/>
    </source>
</evidence>
<dbReference type="PATRIC" id="fig|1048808.3.peg.1607"/>
<reference evidence="12" key="1">
    <citation type="journal article" date="2011" name="ISME J.">
        <title>The endosymbionts of the deep-sea tubeworms Riftia pachyptila and Tevnia jerichonana share an identical physiology as revealed by proteogenomic analyses.</title>
        <authorList>
            <person name="Gardebrecht A."/>
            <person name="Markert S."/>
            <person name="Felbeck H."/>
            <person name="Thuermer A."/>
            <person name="Albrecht D."/>
            <person name="Wollherr A."/>
            <person name="Kabisch J."/>
            <person name="Lehmann R."/>
            <person name="Daniel R."/>
            <person name="Liesegang H."/>
            <person name="Hecker M."/>
            <person name="Sievert S.M."/>
            <person name="Schweder T."/>
        </authorList>
    </citation>
    <scope>NUCLEOTIDE SEQUENCE [LARGE SCALE GENOMIC DNA]</scope>
</reference>
<evidence type="ECO:0000256" key="3">
    <source>
        <dbReference type="ARBA" id="ARBA00017876"/>
    </source>
</evidence>
<keyword evidence="8 11" id="KW-1133">Transmembrane helix</keyword>
<dbReference type="PANTHER" id="PTHR34182:SF1">
    <property type="entry name" value="PROTEIN-EXPORT MEMBRANE PROTEIN SECG"/>
    <property type="match status" value="1"/>
</dbReference>
<keyword evidence="13" id="KW-1185">Reference proteome</keyword>
<sequence>MHRCQLSVAVTTNQIMQTILVVFHLFLAIGLIGLVLMQHGKGADAGAAFGSGASATVFGAQGSASFLSRATALLAALFFITSIALAVFASQKREPEGLMDAVGDAPAAVIEQQESASDLPVVAAPAAPEADVPVPAALEADVPKPAGGE</sequence>
<comment type="similarity">
    <text evidence="2 11">Belongs to the SecG family.</text>
</comment>
<dbReference type="GO" id="GO:0009306">
    <property type="term" value="P:protein secretion"/>
    <property type="evidence" value="ECO:0007669"/>
    <property type="project" value="UniProtKB-UniRule"/>
</dbReference>
<dbReference type="AlphaFoldDB" id="G2DDC6"/>
<evidence type="ECO:0000256" key="9">
    <source>
        <dbReference type="ARBA" id="ARBA00023010"/>
    </source>
</evidence>
<dbReference type="GO" id="GO:0005886">
    <property type="term" value="C:plasma membrane"/>
    <property type="evidence" value="ECO:0007669"/>
    <property type="project" value="UniProtKB-SubCell"/>
</dbReference>
<dbReference type="NCBIfam" id="TIGR00810">
    <property type="entry name" value="secG"/>
    <property type="match status" value="1"/>
</dbReference>
<dbReference type="GO" id="GO:0043952">
    <property type="term" value="P:protein transport by the Sec complex"/>
    <property type="evidence" value="ECO:0007669"/>
    <property type="project" value="TreeGrafter"/>
</dbReference>
<dbReference type="PANTHER" id="PTHR34182">
    <property type="entry name" value="PROTEIN-EXPORT MEMBRANE PROTEIN SECG"/>
    <property type="match status" value="1"/>
</dbReference>
<comment type="caution">
    <text evidence="12">The sequence shown here is derived from an EMBL/GenBank/DDBJ whole genome shotgun (WGS) entry which is preliminary data.</text>
</comment>
<keyword evidence="5 11" id="KW-1003">Cell membrane</keyword>
<evidence type="ECO:0000256" key="10">
    <source>
        <dbReference type="ARBA" id="ARBA00023136"/>
    </source>
</evidence>
<dbReference type="EMBL" id="AFOC01000039">
    <property type="protein sequence ID" value="EGV51385.1"/>
    <property type="molecule type" value="Genomic_DNA"/>
</dbReference>
<keyword evidence="9 11" id="KW-0811">Translocation</keyword>
<comment type="function">
    <text evidence="11">Involved in protein export. Participates in an early event of protein translocation.</text>
</comment>
<protein>
    <recommendedName>
        <fullName evidence="3 11">Protein-export membrane protein SecG</fullName>
    </recommendedName>
</protein>
<feature type="transmembrane region" description="Helical" evidence="11">
    <location>
        <begin position="15"/>
        <end position="36"/>
    </location>
</feature>
<evidence type="ECO:0000256" key="5">
    <source>
        <dbReference type="ARBA" id="ARBA00022475"/>
    </source>
</evidence>
<dbReference type="Proteomes" id="UP000004491">
    <property type="component" value="Unassembled WGS sequence"/>
</dbReference>
<evidence type="ECO:0000256" key="11">
    <source>
        <dbReference type="RuleBase" id="RU365087"/>
    </source>
</evidence>
<feature type="transmembrane region" description="Helical" evidence="11">
    <location>
        <begin position="66"/>
        <end position="89"/>
    </location>
</feature>
<dbReference type="GO" id="GO:0015450">
    <property type="term" value="F:protein-transporting ATPase activity"/>
    <property type="evidence" value="ECO:0007669"/>
    <property type="project" value="UniProtKB-UniRule"/>
</dbReference>